<dbReference type="AlphaFoldDB" id="A0A927GPX8"/>
<sequence>MAGVGQIRVDPGLGGSRLGEDPLGAQPYGLVVRLVGGEGDEDPGAGGQRAQQGVEAGRFVALADVRAVGVVDEDLLGPEEGAGAGVLGAACLVRSRAEPKPQSASHPETGSPGPVRRRGR</sequence>
<feature type="region of interest" description="Disordered" evidence="1">
    <location>
        <begin position="1"/>
        <end position="24"/>
    </location>
</feature>
<reference evidence="2" key="1">
    <citation type="journal article" date="2020" name="PLoS ONE">
        <title>Isolation and characterization of Streptomyces bacteriophages and Streptomyces strains encoding biosynthetic arsenals: Streptomyces strains and phages for antibiotic discovery.</title>
        <authorList>
            <person name="Montano E.T."/>
            <person name="Nideffer J.F."/>
            <person name="Brumage L."/>
            <person name="Erb M."/>
            <person name="Derman A.I."/>
            <person name="Davis J.P."/>
            <person name="Estrada E."/>
            <person name="Fu S."/>
            <person name="Le D."/>
            <person name="Vuppala A."/>
            <person name="Tran C."/>
            <person name="Luterstein E."/>
            <person name="Lakkaraju S."/>
            <person name="Panchagnula S."/>
            <person name="Ren C."/>
            <person name="Doan J."/>
            <person name="Tran S."/>
            <person name="Soriano J."/>
            <person name="Fujita Y."/>
            <person name="Gutala P."/>
            <person name="Fujii Q."/>
            <person name="Lee M."/>
            <person name="Bui A."/>
            <person name="Villarreal C."/>
            <person name="Shing S.R."/>
            <person name="Kim S."/>
            <person name="Freeman D."/>
            <person name="Racha V."/>
            <person name="Ho A."/>
            <person name="Kumar P."/>
            <person name="Falah K."/>
            <person name="Dawson T."/>
            <person name="Enustun E."/>
            <person name="Prichard A."/>
            <person name="Gomez A."/>
            <person name="Khanna K."/>
            <person name="Trigg S."/>
            <person name="Fernandez L."/>
            <person name="Pogliano K."/>
            <person name="Pogliano J."/>
        </authorList>
    </citation>
    <scope>NUCLEOTIDE SEQUENCE</scope>
    <source>
        <strain evidence="2">QF2</strain>
    </source>
</reference>
<evidence type="ECO:0000256" key="1">
    <source>
        <dbReference type="SAM" id="MobiDB-lite"/>
    </source>
</evidence>
<comment type="caution">
    <text evidence="2">The sequence shown here is derived from an EMBL/GenBank/DDBJ whole genome shotgun (WGS) entry which is preliminary data.</text>
</comment>
<organism evidence="2">
    <name type="scientific">Streptomyces globisporus</name>
    <dbReference type="NCBI Taxonomy" id="1908"/>
    <lineage>
        <taxon>Bacteria</taxon>
        <taxon>Bacillati</taxon>
        <taxon>Actinomycetota</taxon>
        <taxon>Actinomycetes</taxon>
        <taxon>Kitasatosporales</taxon>
        <taxon>Streptomycetaceae</taxon>
        <taxon>Streptomyces</taxon>
    </lineage>
</organism>
<name>A0A927GPX8_STRGL</name>
<protein>
    <submittedName>
        <fullName evidence="2">Uncharacterized protein</fullName>
    </submittedName>
</protein>
<accession>A0A927GPX8</accession>
<proteinExistence type="predicted"/>
<dbReference type="EMBL" id="JACWUS010000023">
    <property type="protein sequence ID" value="MBD2830492.1"/>
    <property type="molecule type" value="Genomic_DNA"/>
</dbReference>
<evidence type="ECO:0000313" key="2">
    <source>
        <dbReference type="EMBL" id="MBD2830492.1"/>
    </source>
</evidence>
<feature type="region of interest" description="Disordered" evidence="1">
    <location>
        <begin position="95"/>
        <end position="120"/>
    </location>
</feature>
<gene>
    <name evidence="2" type="ORF">ID875_28760</name>
</gene>